<keyword evidence="2" id="KW-0433">Leucine-rich repeat</keyword>
<evidence type="ECO:0000256" key="3">
    <source>
        <dbReference type="ARBA" id="ARBA00022692"/>
    </source>
</evidence>
<dbReference type="Proteomes" id="UP001530377">
    <property type="component" value="Unassembled WGS sequence"/>
</dbReference>
<keyword evidence="5" id="KW-0677">Repeat</keyword>
<evidence type="ECO:0000256" key="2">
    <source>
        <dbReference type="ARBA" id="ARBA00022614"/>
    </source>
</evidence>
<evidence type="ECO:0000256" key="1">
    <source>
        <dbReference type="ARBA" id="ARBA00004167"/>
    </source>
</evidence>
<accession>A0ABD3RJU5</accession>
<evidence type="ECO:0000256" key="9">
    <source>
        <dbReference type="ARBA" id="ARBA00023180"/>
    </source>
</evidence>
<keyword evidence="6" id="KW-1133">Transmembrane helix</keyword>
<evidence type="ECO:0000256" key="4">
    <source>
        <dbReference type="ARBA" id="ARBA00022729"/>
    </source>
</evidence>
<dbReference type="SUPFAM" id="SSF52058">
    <property type="entry name" value="L domain-like"/>
    <property type="match status" value="1"/>
</dbReference>
<name>A0ABD3RJU5_9STRA</name>
<keyword evidence="7" id="KW-0472">Membrane</keyword>
<evidence type="ECO:0000256" key="8">
    <source>
        <dbReference type="ARBA" id="ARBA00023170"/>
    </source>
</evidence>
<dbReference type="InterPro" id="IPR001611">
    <property type="entry name" value="Leu-rich_rpt"/>
</dbReference>
<dbReference type="PRINTS" id="PR00019">
    <property type="entry name" value="LEURICHRPT"/>
</dbReference>
<dbReference type="Pfam" id="PF13855">
    <property type="entry name" value="LRR_8"/>
    <property type="match status" value="1"/>
</dbReference>
<dbReference type="PANTHER" id="PTHR27000:SF642">
    <property type="entry name" value="INACTIVE LEUCINE-RICH REPEAT RECEPTOR KINASE XIAO-RELATED"/>
    <property type="match status" value="1"/>
</dbReference>
<comment type="subcellular location">
    <subcellularLocation>
        <location evidence="1">Membrane</location>
        <topology evidence="1">Single-pass membrane protein</topology>
    </subcellularLocation>
</comment>
<evidence type="ECO:0000256" key="7">
    <source>
        <dbReference type="ARBA" id="ARBA00023136"/>
    </source>
</evidence>
<proteinExistence type="predicted"/>
<keyword evidence="9" id="KW-0325">Glycoprotein</keyword>
<reference evidence="10 11" key="1">
    <citation type="submission" date="2024-10" db="EMBL/GenBank/DDBJ databases">
        <title>Updated reference genomes for cyclostephanoid diatoms.</title>
        <authorList>
            <person name="Roberts W.R."/>
            <person name="Alverson A.J."/>
        </authorList>
    </citation>
    <scope>NUCLEOTIDE SEQUENCE [LARGE SCALE GENOMIC DNA]</scope>
    <source>
        <strain evidence="10 11">AJA228-03</strain>
    </source>
</reference>
<evidence type="ECO:0000313" key="10">
    <source>
        <dbReference type="EMBL" id="KAL3810791.1"/>
    </source>
</evidence>
<gene>
    <name evidence="10" type="ORF">ACHAXA_006435</name>
</gene>
<dbReference type="PANTHER" id="PTHR27000">
    <property type="entry name" value="LEUCINE-RICH REPEAT RECEPTOR-LIKE PROTEIN KINASE FAMILY PROTEIN-RELATED"/>
    <property type="match status" value="1"/>
</dbReference>
<dbReference type="Pfam" id="PF00560">
    <property type="entry name" value="LRR_1"/>
    <property type="match status" value="1"/>
</dbReference>
<comment type="caution">
    <text evidence="10">The sequence shown here is derived from an EMBL/GenBank/DDBJ whole genome shotgun (WGS) entry which is preliminary data.</text>
</comment>
<keyword evidence="4" id="KW-0732">Signal</keyword>
<dbReference type="InterPro" id="IPR032675">
    <property type="entry name" value="LRR_dom_sf"/>
</dbReference>
<keyword evidence="8" id="KW-0675">Receptor</keyword>
<evidence type="ECO:0000256" key="6">
    <source>
        <dbReference type="ARBA" id="ARBA00022989"/>
    </source>
</evidence>
<evidence type="ECO:0000313" key="11">
    <source>
        <dbReference type="Proteomes" id="UP001530377"/>
    </source>
</evidence>
<dbReference type="PROSITE" id="PS51450">
    <property type="entry name" value="LRR"/>
    <property type="match status" value="1"/>
</dbReference>
<sequence>MEIELKSNNLTGTSAFYVKSVSVGEPSFNQWPYLSYVKVLDLSDNNLSGRVDGHYIWHLSMLEYIDISKNSFSGYADMLFSPFTNYANFSHNKFIDISCKIFTPAYKTLTVIDLGSPGFLRNFLTYNPLLRKLDLSNQEQTETGGLSGTIPIDMFKLSNLDLPLRLLAISSLNLSTNVLDQMIPSELGKLGTCFLVNYQFNLYPQIHSTNPSPLHKIDALEILDLSHNKLDGSHQILEVISEHRSTCRIILKSPLTLCFMPGFDLIHNKIFCPTESNALKVFYESAKGREWTRSDSWMDEYVSHCEWFELPGNGFSGILTPTIGDLGSLKTLDLNNNNIKGIIPTKICILSNLTYLRLSYNKFTENVTTFGSLQSLKLIHLHGNRLSGTIPTLQLDFLPSSSLREFFGLQSNTLL</sequence>
<organism evidence="10 11">
    <name type="scientific">Cyclostephanos tholiformis</name>
    <dbReference type="NCBI Taxonomy" id="382380"/>
    <lineage>
        <taxon>Eukaryota</taxon>
        <taxon>Sar</taxon>
        <taxon>Stramenopiles</taxon>
        <taxon>Ochrophyta</taxon>
        <taxon>Bacillariophyta</taxon>
        <taxon>Coscinodiscophyceae</taxon>
        <taxon>Thalassiosirophycidae</taxon>
        <taxon>Stephanodiscales</taxon>
        <taxon>Stephanodiscaceae</taxon>
        <taxon>Cyclostephanos</taxon>
    </lineage>
</organism>
<dbReference type="GO" id="GO:0016020">
    <property type="term" value="C:membrane"/>
    <property type="evidence" value="ECO:0007669"/>
    <property type="project" value="UniProtKB-SubCell"/>
</dbReference>
<protein>
    <submittedName>
        <fullName evidence="10">Uncharacterized protein</fullName>
    </submittedName>
</protein>
<keyword evidence="3" id="KW-0812">Transmembrane</keyword>
<keyword evidence="11" id="KW-1185">Reference proteome</keyword>
<evidence type="ECO:0000256" key="5">
    <source>
        <dbReference type="ARBA" id="ARBA00022737"/>
    </source>
</evidence>
<dbReference type="Gene3D" id="3.80.10.10">
    <property type="entry name" value="Ribonuclease Inhibitor"/>
    <property type="match status" value="2"/>
</dbReference>
<dbReference type="EMBL" id="JALLPB020000302">
    <property type="protein sequence ID" value="KAL3810791.1"/>
    <property type="molecule type" value="Genomic_DNA"/>
</dbReference>
<dbReference type="AlphaFoldDB" id="A0ABD3RJU5"/>